<comment type="caution">
    <text evidence="1">The sequence shown here is derived from an EMBL/GenBank/DDBJ whole genome shotgun (WGS) entry which is preliminary data.</text>
</comment>
<evidence type="ECO:0000313" key="1">
    <source>
        <dbReference type="EMBL" id="KUG27501.1"/>
    </source>
</evidence>
<sequence length="66" mass="7517">MPDFLNWRRPRTTRNWSTASSGLCIPSRGPATCSAWTTPWPWPMPWNRCSTMCGAAGGMWTRPSWT</sequence>
<dbReference type="EMBL" id="LNQE01000323">
    <property type="protein sequence ID" value="KUG27501.1"/>
    <property type="molecule type" value="Genomic_DNA"/>
</dbReference>
<name>A0A0W8G343_9ZZZZ</name>
<protein>
    <submittedName>
        <fullName evidence="1">Uncharacterized protein</fullName>
    </submittedName>
</protein>
<dbReference type="AlphaFoldDB" id="A0A0W8G343"/>
<accession>A0A0W8G343</accession>
<proteinExistence type="predicted"/>
<organism evidence="1">
    <name type="scientific">hydrocarbon metagenome</name>
    <dbReference type="NCBI Taxonomy" id="938273"/>
    <lineage>
        <taxon>unclassified sequences</taxon>
        <taxon>metagenomes</taxon>
        <taxon>ecological metagenomes</taxon>
    </lineage>
</organism>
<reference evidence="1" key="1">
    <citation type="journal article" date="2015" name="Proc. Natl. Acad. Sci. U.S.A.">
        <title>Networks of energetic and metabolic interactions define dynamics in microbial communities.</title>
        <authorList>
            <person name="Embree M."/>
            <person name="Liu J.K."/>
            <person name="Al-Bassam M.M."/>
            <person name="Zengler K."/>
        </authorList>
    </citation>
    <scope>NUCLEOTIDE SEQUENCE</scope>
</reference>
<gene>
    <name evidence="1" type="ORF">ASZ90_002657</name>
</gene>